<feature type="transmembrane region" description="Helical" evidence="1">
    <location>
        <begin position="110"/>
        <end position="131"/>
    </location>
</feature>
<dbReference type="OrthoDB" id="8912654at2"/>
<dbReference type="EMBL" id="CP029843">
    <property type="protein sequence ID" value="AWV06025.1"/>
    <property type="molecule type" value="Genomic_DNA"/>
</dbReference>
<dbReference type="RefSeq" id="WP_111265205.1">
    <property type="nucleotide sequence ID" value="NZ_CP029843.1"/>
</dbReference>
<keyword evidence="3" id="KW-1185">Reference proteome</keyword>
<proteinExistence type="predicted"/>
<accession>A0A2U9T3S7</accession>
<keyword evidence="1" id="KW-0812">Transmembrane</keyword>
<gene>
    <name evidence="2" type="ORF">C9I47_0300</name>
</gene>
<evidence type="ECO:0000313" key="2">
    <source>
        <dbReference type="EMBL" id="AWV06025.1"/>
    </source>
</evidence>
<dbReference type="KEGG" id="lmb:C9I47_0300"/>
<evidence type="ECO:0000256" key="1">
    <source>
        <dbReference type="SAM" id="Phobius"/>
    </source>
</evidence>
<reference evidence="2 3" key="1">
    <citation type="submission" date="2018-05" db="EMBL/GenBank/DDBJ databases">
        <title>The complete genome of Lysobacter maris HZ9B, a marine bacterium antagonistic against terrestrial plant pathogens.</title>
        <authorList>
            <person name="Zhang X.-Q."/>
        </authorList>
    </citation>
    <scope>NUCLEOTIDE SEQUENCE [LARGE SCALE GENOMIC DNA]</scope>
    <source>
        <strain evidence="2 3">HZ9B</strain>
    </source>
</reference>
<keyword evidence="1" id="KW-0472">Membrane</keyword>
<evidence type="ECO:0008006" key="4">
    <source>
        <dbReference type="Google" id="ProtNLM"/>
    </source>
</evidence>
<protein>
    <recommendedName>
        <fullName evidence="4">DUF1449 family protein</fullName>
    </recommendedName>
</protein>
<feature type="transmembrane region" description="Helical" evidence="1">
    <location>
        <begin position="69"/>
        <end position="90"/>
    </location>
</feature>
<dbReference type="AlphaFoldDB" id="A0A2U9T3S7"/>
<name>A0A2U9T3S7_9GAMM</name>
<feature type="transmembrane region" description="Helical" evidence="1">
    <location>
        <begin position="14"/>
        <end position="35"/>
    </location>
</feature>
<keyword evidence="1" id="KW-1133">Transmembrane helix</keyword>
<sequence length="218" mass="23774">METFLQIVFSYPTAVYTVLLGVLVAYWLIAMLGMIDFEIIDGWFESDVEIGEAVDAVDGNAMAGIMAKLGLGGLPLMIVLTVLVLVAWMFSYYSDYLLLRHLPGGVLRLLTGTASMVASFVVAMPVAGLLLRPVRKLYAKLRPEPPRSLLGMVGVVRSPRVDARQGIAGVEDGGAGLVLQVRTEAAEGFKRGDRVVLIEHIEDDNVYRVMGEDEFRGL</sequence>
<organism evidence="2 3">
    <name type="scientific">Marilutibacter maris</name>
    <dbReference type="NCBI Taxonomy" id="1605891"/>
    <lineage>
        <taxon>Bacteria</taxon>
        <taxon>Pseudomonadati</taxon>
        <taxon>Pseudomonadota</taxon>
        <taxon>Gammaproteobacteria</taxon>
        <taxon>Lysobacterales</taxon>
        <taxon>Lysobacteraceae</taxon>
        <taxon>Marilutibacter</taxon>
    </lineage>
</organism>
<evidence type="ECO:0000313" key="3">
    <source>
        <dbReference type="Proteomes" id="UP000249447"/>
    </source>
</evidence>
<dbReference type="Proteomes" id="UP000249447">
    <property type="component" value="Chromosome"/>
</dbReference>